<accession>A0A383D295</accession>
<evidence type="ECO:0008006" key="3">
    <source>
        <dbReference type="Google" id="ProtNLM"/>
    </source>
</evidence>
<gene>
    <name evidence="2" type="ORF">METZ01_LOCUS491219</name>
</gene>
<dbReference type="AlphaFoldDB" id="A0A383D295"/>
<evidence type="ECO:0000313" key="2">
    <source>
        <dbReference type="EMBL" id="SVE38365.1"/>
    </source>
</evidence>
<feature type="coiled-coil region" evidence="1">
    <location>
        <begin position="7"/>
        <end position="51"/>
    </location>
</feature>
<dbReference type="SUPFAM" id="SSF103088">
    <property type="entry name" value="OmpA-like"/>
    <property type="match status" value="1"/>
</dbReference>
<dbReference type="Gene3D" id="3.30.1330.60">
    <property type="entry name" value="OmpA-like domain"/>
    <property type="match status" value="1"/>
</dbReference>
<dbReference type="EMBL" id="UINC01213542">
    <property type="protein sequence ID" value="SVE38365.1"/>
    <property type="molecule type" value="Genomic_DNA"/>
</dbReference>
<sequence>AERSKTLENLKSQNEKQEDLFSELDDELKDLKDAREQKDRVVSQLKQLEQKGLGVTDDGKLILKLDAKSFAYDSSRIEPPLARLLTRVFPKYASTICVNQTDCERISELLISGHASPTFQKRYVDPSDTSAGSRYAHDYNIRLSFDRAQAVFNFIKYEITYPHKKQILKKMTNVSAHGYLKAKVPKELLGQTADCSIQYDCDQEQYVVISFNNPR</sequence>
<name>A0A383D295_9ZZZZ</name>
<proteinExistence type="predicted"/>
<organism evidence="2">
    <name type="scientific">marine metagenome</name>
    <dbReference type="NCBI Taxonomy" id="408172"/>
    <lineage>
        <taxon>unclassified sequences</taxon>
        <taxon>metagenomes</taxon>
        <taxon>ecological metagenomes</taxon>
    </lineage>
</organism>
<reference evidence="2" key="1">
    <citation type="submission" date="2018-05" db="EMBL/GenBank/DDBJ databases">
        <authorList>
            <person name="Lanie J.A."/>
            <person name="Ng W.-L."/>
            <person name="Kazmierczak K.M."/>
            <person name="Andrzejewski T.M."/>
            <person name="Davidsen T.M."/>
            <person name="Wayne K.J."/>
            <person name="Tettelin H."/>
            <person name="Glass J.I."/>
            <person name="Rusch D."/>
            <person name="Podicherti R."/>
            <person name="Tsui H.-C.T."/>
            <person name="Winkler M.E."/>
        </authorList>
    </citation>
    <scope>NUCLEOTIDE SEQUENCE</scope>
</reference>
<evidence type="ECO:0000256" key="1">
    <source>
        <dbReference type="SAM" id="Coils"/>
    </source>
</evidence>
<feature type="non-terminal residue" evidence="2">
    <location>
        <position position="1"/>
    </location>
</feature>
<protein>
    <recommendedName>
        <fullName evidence="3">OmpA-like domain-containing protein</fullName>
    </recommendedName>
</protein>
<keyword evidence="1" id="KW-0175">Coiled coil</keyword>
<dbReference type="InterPro" id="IPR036737">
    <property type="entry name" value="OmpA-like_sf"/>
</dbReference>